<feature type="region of interest" description="Disordered" evidence="4">
    <location>
        <begin position="1"/>
        <end position="30"/>
    </location>
</feature>
<keyword evidence="5" id="KW-0472">Membrane</keyword>
<comment type="caution">
    <text evidence="7">The sequence shown here is derived from an EMBL/GenBank/DDBJ whole genome shotgun (WGS) entry which is preliminary data.</text>
</comment>
<protein>
    <submittedName>
        <fullName evidence="7">Glycosyltransferase family 2 protein</fullName>
    </submittedName>
</protein>
<dbReference type="Pfam" id="PF00535">
    <property type="entry name" value="Glycos_transf_2"/>
    <property type="match status" value="1"/>
</dbReference>
<dbReference type="InterPro" id="IPR001173">
    <property type="entry name" value="Glyco_trans_2-like"/>
</dbReference>
<evidence type="ECO:0000256" key="2">
    <source>
        <dbReference type="ARBA" id="ARBA00022676"/>
    </source>
</evidence>
<evidence type="ECO:0000256" key="3">
    <source>
        <dbReference type="ARBA" id="ARBA00022679"/>
    </source>
</evidence>
<dbReference type="GO" id="GO:0016757">
    <property type="term" value="F:glycosyltransferase activity"/>
    <property type="evidence" value="ECO:0007669"/>
    <property type="project" value="UniProtKB-KW"/>
</dbReference>
<dbReference type="Gene3D" id="3.90.550.10">
    <property type="entry name" value="Spore Coat Polysaccharide Biosynthesis Protein SpsA, Chain A"/>
    <property type="match status" value="1"/>
</dbReference>
<dbReference type="PANTHER" id="PTHR43630:SF1">
    <property type="entry name" value="POLY-BETA-1,6-N-ACETYL-D-GLUCOSAMINE SYNTHASE"/>
    <property type="match status" value="1"/>
</dbReference>
<evidence type="ECO:0000259" key="6">
    <source>
        <dbReference type="Pfam" id="PF00535"/>
    </source>
</evidence>
<dbReference type="Proteomes" id="UP001155240">
    <property type="component" value="Unassembled WGS sequence"/>
</dbReference>
<feature type="domain" description="Glycosyltransferase 2-like" evidence="6">
    <location>
        <begin position="93"/>
        <end position="254"/>
    </location>
</feature>
<gene>
    <name evidence="7" type="ORF">NB037_05215</name>
</gene>
<feature type="transmembrane region" description="Helical" evidence="5">
    <location>
        <begin position="347"/>
        <end position="368"/>
    </location>
</feature>
<feature type="transmembrane region" description="Helical" evidence="5">
    <location>
        <begin position="374"/>
        <end position="391"/>
    </location>
</feature>
<keyword evidence="5" id="KW-0812">Transmembrane</keyword>
<dbReference type="AlphaFoldDB" id="A0A9X2DWJ2"/>
<name>A0A9X2DWJ2_9MICO</name>
<keyword evidence="5" id="KW-1133">Transmembrane helix</keyword>
<sequence length="435" mass="46847">MTAHSAGVMPAARTTPASGAPTRATAPTATARALTPAAPFRSLAAAGASPLPVRFADAPTGKAKAEAPAPVRRTGTARSGRHASPVVGRLVAVLPAHNEEAGIAAAIHGLQNQTSPPDRIVVVTDNCTDGTARIALEEGAEVFATVGNTDKKAGALNQFLEVLLLELEDDDLVLVQDADSALDPDFLAIARLKVGIKRIGAVGGVFRGTPGGGVVGHLQRNEYARYARDVRRLNGKCLVVTGTAAVLKGGLLREISQARRAGTLPAGDGRGGIYDTTVLTEDNELTFAIKHLGYDVLSPAGCTLVTEVMPTWKELWHQRLRWKRGAVENCVQYGLTRVTWPYWGRQLLTMAGCVITYVYLATVIYALVLGQLSIQPFWLGITLIFVVERIVTVRDRGWKHMLLAASMYELFLDLFLQIVHTKAYFDALTRRQRAW</sequence>
<dbReference type="EMBL" id="JAMRYM010000012">
    <property type="protein sequence ID" value="MCM6761814.1"/>
    <property type="molecule type" value="Genomic_DNA"/>
</dbReference>
<organism evidence="7 8">
    <name type="scientific">Rathayibacter rubneri</name>
    <dbReference type="NCBI Taxonomy" id="2950106"/>
    <lineage>
        <taxon>Bacteria</taxon>
        <taxon>Bacillati</taxon>
        <taxon>Actinomycetota</taxon>
        <taxon>Actinomycetes</taxon>
        <taxon>Micrococcales</taxon>
        <taxon>Microbacteriaceae</taxon>
        <taxon>Rathayibacter</taxon>
    </lineage>
</organism>
<evidence type="ECO:0000256" key="1">
    <source>
        <dbReference type="ARBA" id="ARBA00006739"/>
    </source>
</evidence>
<proteinExistence type="inferred from homology"/>
<keyword evidence="8" id="KW-1185">Reference proteome</keyword>
<dbReference type="CDD" id="cd06423">
    <property type="entry name" value="CESA_like"/>
    <property type="match status" value="1"/>
</dbReference>
<feature type="compositionally biased region" description="Low complexity" evidence="4">
    <location>
        <begin position="10"/>
        <end position="30"/>
    </location>
</feature>
<accession>A0A9X2DWJ2</accession>
<evidence type="ECO:0000313" key="7">
    <source>
        <dbReference type="EMBL" id="MCM6761814.1"/>
    </source>
</evidence>
<dbReference type="PANTHER" id="PTHR43630">
    <property type="entry name" value="POLY-BETA-1,6-N-ACETYL-D-GLUCOSAMINE SYNTHASE"/>
    <property type="match status" value="1"/>
</dbReference>
<evidence type="ECO:0000313" key="8">
    <source>
        <dbReference type="Proteomes" id="UP001155240"/>
    </source>
</evidence>
<evidence type="ECO:0000256" key="5">
    <source>
        <dbReference type="SAM" id="Phobius"/>
    </source>
</evidence>
<dbReference type="SUPFAM" id="SSF53448">
    <property type="entry name" value="Nucleotide-diphospho-sugar transferases"/>
    <property type="match status" value="1"/>
</dbReference>
<keyword evidence="2" id="KW-0328">Glycosyltransferase</keyword>
<keyword evidence="3" id="KW-0808">Transferase</keyword>
<feature type="region of interest" description="Disordered" evidence="4">
    <location>
        <begin position="60"/>
        <end position="82"/>
    </location>
</feature>
<reference evidence="7" key="1">
    <citation type="submission" date="2022-06" db="EMBL/GenBank/DDBJ databases">
        <title>Whole genome shotgun sequencing (WGS) of Rathayibacter sp. ZW T2_19, isolated from stored onions (Allium cepa).</title>
        <authorList>
            <person name="Stoll D.A."/>
            <person name="Huch M."/>
        </authorList>
    </citation>
    <scope>NUCLEOTIDE SEQUENCE</scope>
    <source>
        <strain evidence="7">ZW T2_19</strain>
    </source>
</reference>
<dbReference type="InterPro" id="IPR029044">
    <property type="entry name" value="Nucleotide-diphossugar_trans"/>
</dbReference>
<evidence type="ECO:0000256" key="4">
    <source>
        <dbReference type="SAM" id="MobiDB-lite"/>
    </source>
</evidence>
<dbReference type="RefSeq" id="WP_251944238.1">
    <property type="nucleotide sequence ID" value="NZ_JAMRYM010000012.1"/>
</dbReference>
<comment type="similarity">
    <text evidence="1">Belongs to the glycosyltransferase 2 family.</text>
</comment>